<dbReference type="AlphaFoldDB" id="A0A9Q9B6A9"/>
<feature type="chain" id="PRO_5040180349" evidence="1">
    <location>
        <begin position="22"/>
        <end position="180"/>
    </location>
</feature>
<dbReference type="EMBL" id="CP099427">
    <property type="protein sequence ID" value="USW58152.1"/>
    <property type="molecule type" value="Genomic_DNA"/>
</dbReference>
<evidence type="ECO:0000313" key="2">
    <source>
        <dbReference type="EMBL" id="USW58152.1"/>
    </source>
</evidence>
<organism evidence="2 3">
    <name type="scientific">Septoria linicola</name>
    <dbReference type="NCBI Taxonomy" id="215465"/>
    <lineage>
        <taxon>Eukaryota</taxon>
        <taxon>Fungi</taxon>
        <taxon>Dikarya</taxon>
        <taxon>Ascomycota</taxon>
        <taxon>Pezizomycotina</taxon>
        <taxon>Dothideomycetes</taxon>
        <taxon>Dothideomycetidae</taxon>
        <taxon>Mycosphaerellales</taxon>
        <taxon>Mycosphaerellaceae</taxon>
        <taxon>Septoria</taxon>
    </lineage>
</organism>
<gene>
    <name evidence="2" type="ORF">Slin15195_G114710</name>
</gene>
<evidence type="ECO:0000313" key="3">
    <source>
        <dbReference type="Proteomes" id="UP001056384"/>
    </source>
</evidence>
<accession>A0A9Q9B6A9</accession>
<dbReference type="Proteomes" id="UP001056384">
    <property type="component" value="Chromosome 10"/>
</dbReference>
<name>A0A9Q9B6A9_9PEZI</name>
<keyword evidence="3" id="KW-1185">Reference proteome</keyword>
<sequence>MPFTLRHAVLLLACLATLAAAKPRCPEIIDTKIHSPMVGTVISYRRADCSTNNTGTIDTIEVRTRRYIDRVNGCQDLALFNSHYSHDEVSAIRWVLDDPAQREEARAENCAMMVWDNYYCKGEPVTELPTNESSEDFHTQCRALDSPITMRSIAPRCWSPFKHVEPGKRLESPKIECKPR</sequence>
<protein>
    <submittedName>
        <fullName evidence="2">Uncharacterized protein</fullName>
    </submittedName>
</protein>
<feature type="signal peptide" evidence="1">
    <location>
        <begin position="1"/>
        <end position="21"/>
    </location>
</feature>
<keyword evidence="1" id="KW-0732">Signal</keyword>
<evidence type="ECO:0000256" key="1">
    <source>
        <dbReference type="SAM" id="SignalP"/>
    </source>
</evidence>
<reference evidence="2" key="1">
    <citation type="submission" date="2022-06" db="EMBL/GenBank/DDBJ databases">
        <title>Complete genome sequences of two strains of the flax pathogen Septoria linicola.</title>
        <authorList>
            <person name="Lapalu N."/>
            <person name="Simon A."/>
            <person name="Demenou B."/>
            <person name="Paumier D."/>
            <person name="Guillot M.-P."/>
            <person name="Gout L."/>
            <person name="Valade R."/>
        </authorList>
    </citation>
    <scope>NUCLEOTIDE SEQUENCE</scope>
    <source>
        <strain evidence="2">SE15195</strain>
    </source>
</reference>
<proteinExistence type="predicted"/>